<feature type="compositionally biased region" description="Basic and acidic residues" evidence="1">
    <location>
        <begin position="172"/>
        <end position="202"/>
    </location>
</feature>
<protein>
    <recommendedName>
        <fullName evidence="4">F-box domain-containing protein</fullName>
    </recommendedName>
</protein>
<evidence type="ECO:0000313" key="3">
    <source>
        <dbReference type="Proteomes" id="UP000703269"/>
    </source>
</evidence>
<feature type="region of interest" description="Disordered" evidence="1">
    <location>
        <begin position="172"/>
        <end position="225"/>
    </location>
</feature>
<keyword evidence="3" id="KW-1185">Reference proteome</keyword>
<sequence>MPSTAHTLPQELADHIIDLVSTTSRPASSSKDLVNCTLVCRAWMLRASRHLLRRVSLLGLQFPAFLALVQRSERFQTSVEDLCILGAVDITQHWDALLTALPKLAALELWSNLLPAKDFTPYTAPAQRRTLATLKIHCAELSALPLLLAPFEHVGLLALRALEDDSCDDAHDNAHDHGHDHGHDHAHDAHDDDAHDDAHSDRGSSTPTGNSPMDHMPIVTTPTGPPAPALSAPLAVGRLVLEDCCQAATLRALGGLLRPTAVFANGFERKDAGALGAFLARAAPHVEHLNLLPTQDDEAPGYQANVSSWNSESLIDFAVLAECPKLTSITLDLVDVFWSQCLFRAVLKNMPSGMSRLRVTLTDDQWEDTLDILSAHLADSEESYPNFHGIEFRGIADGFDSNEEAQEVLYMMNSEVQERLSPRFSAITRVLP</sequence>
<dbReference type="EMBL" id="BPQB01000048">
    <property type="protein sequence ID" value="GJE95340.1"/>
    <property type="molecule type" value="Genomic_DNA"/>
</dbReference>
<evidence type="ECO:0000313" key="2">
    <source>
        <dbReference type="EMBL" id="GJE95340.1"/>
    </source>
</evidence>
<evidence type="ECO:0008006" key="4">
    <source>
        <dbReference type="Google" id="ProtNLM"/>
    </source>
</evidence>
<accession>A0A9P3GKS0</accession>
<comment type="caution">
    <text evidence="2">The sequence shown here is derived from an EMBL/GenBank/DDBJ whole genome shotgun (WGS) entry which is preliminary data.</text>
</comment>
<dbReference type="OrthoDB" id="2977329at2759"/>
<name>A0A9P3GKS0_9APHY</name>
<dbReference type="Proteomes" id="UP000703269">
    <property type="component" value="Unassembled WGS sequence"/>
</dbReference>
<reference evidence="2 3" key="1">
    <citation type="submission" date="2021-08" db="EMBL/GenBank/DDBJ databases">
        <title>Draft Genome Sequence of Phanerochaete sordida strain YK-624.</title>
        <authorList>
            <person name="Mori T."/>
            <person name="Dohra H."/>
            <person name="Suzuki T."/>
            <person name="Kawagishi H."/>
            <person name="Hirai H."/>
        </authorList>
    </citation>
    <scope>NUCLEOTIDE SEQUENCE [LARGE SCALE GENOMIC DNA]</scope>
    <source>
        <strain evidence="2 3">YK-624</strain>
    </source>
</reference>
<proteinExistence type="predicted"/>
<evidence type="ECO:0000256" key="1">
    <source>
        <dbReference type="SAM" id="MobiDB-lite"/>
    </source>
</evidence>
<gene>
    <name evidence="2" type="ORF">PsYK624_115240</name>
</gene>
<organism evidence="2 3">
    <name type="scientific">Phanerochaete sordida</name>
    <dbReference type="NCBI Taxonomy" id="48140"/>
    <lineage>
        <taxon>Eukaryota</taxon>
        <taxon>Fungi</taxon>
        <taxon>Dikarya</taxon>
        <taxon>Basidiomycota</taxon>
        <taxon>Agaricomycotina</taxon>
        <taxon>Agaricomycetes</taxon>
        <taxon>Polyporales</taxon>
        <taxon>Phanerochaetaceae</taxon>
        <taxon>Phanerochaete</taxon>
    </lineage>
</organism>
<dbReference type="AlphaFoldDB" id="A0A9P3GKS0"/>